<dbReference type="OrthoDB" id="5555605at2"/>
<evidence type="ECO:0000313" key="8">
    <source>
        <dbReference type="Proteomes" id="UP000243374"/>
    </source>
</evidence>
<accession>A0A662Z944</accession>
<protein>
    <submittedName>
        <fullName evidence="7">Autotransporter secretion inner membrane protein TamB</fullName>
    </submittedName>
</protein>
<keyword evidence="2 5" id="KW-0812">Transmembrane</keyword>
<dbReference type="RefSeq" id="WP_074840600.1">
    <property type="nucleotide sequence ID" value="NZ_CP047056.1"/>
</dbReference>
<proteinExistence type="predicted"/>
<organism evidence="7 8">
    <name type="scientific">Succinivibrio dextrinosolvens</name>
    <dbReference type="NCBI Taxonomy" id="83771"/>
    <lineage>
        <taxon>Bacteria</taxon>
        <taxon>Pseudomonadati</taxon>
        <taxon>Pseudomonadota</taxon>
        <taxon>Gammaproteobacteria</taxon>
        <taxon>Aeromonadales</taxon>
        <taxon>Succinivibrionaceae</taxon>
        <taxon>Succinivibrio</taxon>
    </lineage>
</organism>
<comment type="subcellular location">
    <subcellularLocation>
        <location evidence="1">Membrane</location>
        <topology evidence="1">Single-pass membrane protein</topology>
    </subcellularLocation>
</comment>
<evidence type="ECO:0000313" key="7">
    <source>
        <dbReference type="EMBL" id="SFK08198.1"/>
    </source>
</evidence>
<evidence type="ECO:0000256" key="3">
    <source>
        <dbReference type="ARBA" id="ARBA00022989"/>
    </source>
</evidence>
<dbReference type="InterPro" id="IPR007452">
    <property type="entry name" value="TamB_C"/>
</dbReference>
<evidence type="ECO:0000256" key="2">
    <source>
        <dbReference type="ARBA" id="ARBA00022692"/>
    </source>
</evidence>
<keyword evidence="8" id="KW-1185">Reference proteome</keyword>
<feature type="domain" description="Translocation and assembly module TamB C-terminal" evidence="6">
    <location>
        <begin position="981"/>
        <end position="1323"/>
    </location>
</feature>
<dbReference type="PANTHER" id="PTHR36985:SF1">
    <property type="entry name" value="TRANSLOCATION AND ASSEMBLY MODULE SUBUNIT TAMB"/>
    <property type="match status" value="1"/>
</dbReference>
<keyword evidence="4 5" id="KW-0472">Membrane</keyword>
<evidence type="ECO:0000256" key="1">
    <source>
        <dbReference type="ARBA" id="ARBA00004167"/>
    </source>
</evidence>
<feature type="transmembrane region" description="Helical" evidence="5">
    <location>
        <begin position="12"/>
        <end position="31"/>
    </location>
</feature>
<evidence type="ECO:0000259" key="6">
    <source>
        <dbReference type="Pfam" id="PF04357"/>
    </source>
</evidence>
<dbReference type="GO" id="GO:0097347">
    <property type="term" value="C:TAM protein secretion complex"/>
    <property type="evidence" value="ECO:0007669"/>
    <property type="project" value="TreeGrafter"/>
</dbReference>
<evidence type="ECO:0000256" key="4">
    <source>
        <dbReference type="ARBA" id="ARBA00023136"/>
    </source>
</evidence>
<evidence type="ECO:0000256" key="5">
    <source>
        <dbReference type="SAM" id="Phobius"/>
    </source>
</evidence>
<dbReference type="GO" id="GO:0005886">
    <property type="term" value="C:plasma membrane"/>
    <property type="evidence" value="ECO:0007669"/>
    <property type="project" value="InterPro"/>
</dbReference>
<dbReference type="GO" id="GO:0009306">
    <property type="term" value="P:protein secretion"/>
    <property type="evidence" value="ECO:0007669"/>
    <property type="project" value="InterPro"/>
</dbReference>
<reference evidence="7 8" key="1">
    <citation type="submission" date="2016-10" db="EMBL/GenBank/DDBJ databases">
        <authorList>
            <person name="Varghese N."/>
            <person name="Submissions S."/>
        </authorList>
    </citation>
    <scope>NUCLEOTIDE SEQUENCE [LARGE SCALE GENOMIC DNA]</scope>
    <source>
        <strain evidence="7 8">22B</strain>
    </source>
</reference>
<keyword evidence="3 5" id="KW-1133">Transmembrane helix</keyword>
<dbReference type="PANTHER" id="PTHR36985">
    <property type="entry name" value="TRANSLOCATION AND ASSEMBLY MODULE SUBUNIT TAMB"/>
    <property type="match status" value="1"/>
</dbReference>
<sequence>MNAKLKKILKISALITAVLMLTLGSILYYALGTTSGMKFIVSKVNSSLSDILTITADIDEGSVLNGFKTDSYFEVNVKDVVIIRANSLDLKYHALGYLSSDVFKIDHLIADKLEVELTYQSDEEESSEEEALTAVEAEDEEPFRLDFLVKIAIDSLKLKDFAYLSDIVDVRVPKADLVLEAHDDFAGVTSGVIENPSVHLKYTGDDAEKPNNLPEILTFDNGNGAIEKITDIDLPLNCALYNLKIKQGRYYQDGYDTGLVDATVNALWEHTLLKVFSVRACHALGEVSVSGTMDFVDYYNMNFVVSGVGYNTKYNLEHYESALYGLTGEGTIKGDLVNLNLDASINTPKKIDVKARINTLSNEVPVYLGVKSDNITFPMVDSEELQKKAKTSLEHETVKEIVSNIESVETGISSSISEDDLKRNLLHFRNVNLTLDGAIFKEMPLKFDTVFSGYGFKKTKLSLDSTLTLSDFKIHHFDLSGLLGDRVVKGSAEGLVSFDEKVGFDGKVSFKADDAGDISEFLRGGLEMDSQFRVFSDSKSNAIEVGVDHVNARFYLNSNPSELVIKDLAGVSDTGFHVEKFEFNQKENSVNLKGNLSESSSYLDGSFELPDLSLIIPGAKGSFKGRLAVNGDAKSPRISLAGKSERFFFNNIFMSNFVFDTVMDLASMHMNLSMIANTVMVSKYIKPYKKCSLDFSGDLPHHRLTFSCGSGGGSYISAEGSYDQNRNSYAAKIMNMLVVSNVVEPIFIKEPIEINLNLNDKSGRISPVTITDGTFNLISTETIFGPGSLKTVVDLDKLNLQVVNKYLPDEVNLSGKLSGHSDINVTNGIPNVKGNIKSENGRVMAYSSFIPYKNIHIDFDADRQKFTTDLNVELRRELGTLNVSAAVTDPYSSKKLSGNVLLKDLNLDLFTATTKQLNLLEGLANIKGTLGGTLDVPLFFGDINVNGRADPALSIGEISKFDVSVKADGSKGKVNGVFTLNESDLKLTGDLEWTEGARGRLHLDADNLPFFLLTYGEAVANIHTLCELNEVIKVTGKVDIPHATIKFKSLDNKSISPSKDEIFVDSNTNLRGMMIDRKKAAAINNDMILDVQINLGDNVRVNAMGVRSQVVGGVNITKASDSNRVLSNGKISLEHATADMYGHKFIINHGHAIFKNDITNPALDVEVVADPSAIDDDVLAGVKVTGYAENPEITLFSKPAMSKNEILSYLLYGHGLERNSSGNSDASSTQLLMSLGLGTTAGMLNSVVGIFGMEGVQLGSSGSGEETQVEVQTYVNNRLRLSYGYGIYNSVNEFKIRYELIRKLYAEFVASIDQSVNLIYSFETN</sequence>
<gene>
    <name evidence="7" type="ORF">SAMN04487865_102220</name>
</gene>
<dbReference type="Proteomes" id="UP000243374">
    <property type="component" value="Unassembled WGS sequence"/>
</dbReference>
<dbReference type="Pfam" id="PF04357">
    <property type="entry name" value="TamB"/>
    <property type="match status" value="1"/>
</dbReference>
<dbReference type="EMBL" id="FOSF01000022">
    <property type="protein sequence ID" value="SFK08198.1"/>
    <property type="molecule type" value="Genomic_DNA"/>
</dbReference>
<name>A0A662Z944_9GAMM</name>